<accession>A0A821MLV8</accession>
<protein>
    <submittedName>
        <fullName evidence="1">Uncharacterized protein</fullName>
    </submittedName>
</protein>
<proteinExistence type="predicted"/>
<comment type="caution">
    <text evidence="1">The sequence shown here is derived from an EMBL/GenBank/DDBJ whole genome shotgun (WGS) entry which is preliminary data.</text>
</comment>
<evidence type="ECO:0000313" key="1">
    <source>
        <dbReference type="EMBL" id="CAF4772154.1"/>
    </source>
</evidence>
<organism evidence="1 2">
    <name type="scientific">Rotaria magnacalcarata</name>
    <dbReference type="NCBI Taxonomy" id="392030"/>
    <lineage>
        <taxon>Eukaryota</taxon>
        <taxon>Metazoa</taxon>
        <taxon>Spiralia</taxon>
        <taxon>Gnathifera</taxon>
        <taxon>Rotifera</taxon>
        <taxon>Eurotatoria</taxon>
        <taxon>Bdelloidea</taxon>
        <taxon>Philodinida</taxon>
        <taxon>Philodinidae</taxon>
        <taxon>Rotaria</taxon>
    </lineage>
</organism>
<keyword evidence="2" id="KW-1185">Reference proteome</keyword>
<dbReference type="AlphaFoldDB" id="A0A821MLV8"/>
<name>A0A821MLV8_9BILA</name>
<dbReference type="EMBL" id="CAJOBG010119413">
    <property type="protein sequence ID" value="CAF4772154.1"/>
    <property type="molecule type" value="Genomic_DNA"/>
</dbReference>
<dbReference type="Proteomes" id="UP000663866">
    <property type="component" value="Unassembled WGS sequence"/>
</dbReference>
<sequence>MNHSGLIQAAGTVGQPQNIMIPTTNTSARSTTPGIPQMHYAGLYA</sequence>
<evidence type="ECO:0000313" key="2">
    <source>
        <dbReference type="Proteomes" id="UP000663866"/>
    </source>
</evidence>
<reference evidence="1" key="1">
    <citation type="submission" date="2021-02" db="EMBL/GenBank/DDBJ databases">
        <authorList>
            <person name="Nowell W R."/>
        </authorList>
    </citation>
    <scope>NUCLEOTIDE SEQUENCE</scope>
</reference>
<feature type="non-terminal residue" evidence="1">
    <location>
        <position position="45"/>
    </location>
</feature>
<gene>
    <name evidence="1" type="ORF">OVN521_LOCUS50863</name>
</gene>